<proteinExistence type="predicted"/>
<organism evidence="1 2">
    <name type="scientific">Methanimicrococcus blatticola</name>
    <dbReference type="NCBI Taxonomy" id="91560"/>
    <lineage>
        <taxon>Archaea</taxon>
        <taxon>Methanobacteriati</taxon>
        <taxon>Methanobacteriota</taxon>
        <taxon>Stenosarchaea group</taxon>
        <taxon>Methanomicrobia</taxon>
        <taxon>Methanosarcinales</taxon>
        <taxon>Methanosarcinaceae</taxon>
        <taxon>Methanimicrococcus</taxon>
    </lineage>
</organism>
<gene>
    <name evidence="1" type="ORF">C7391_0156</name>
</gene>
<reference evidence="1 2" key="1">
    <citation type="submission" date="2019-03" db="EMBL/GenBank/DDBJ databases">
        <title>Genomic Encyclopedia of Type Strains, Phase IV (KMG-IV): sequencing the most valuable type-strain genomes for metagenomic binning, comparative biology and taxonomic classification.</title>
        <authorList>
            <person name="Goeker M."/>
        </authorList>
    </citation>
    <scope>NUCLEOTIDE SEQUENCE [LARGE SCALE GENOMIC DNA]</scope>
    <source>
        <strain evidence="1 2">DSM 13328</strain>
    </source>
</reference>
<evidence type="ECO:0000313" key="2">
    <source>
        <dbReference type="Proteomes" id="UP000294855"/>
    </source>
</evidence>
<dbReference type="RefSeq" id="WP_133516639.1">
    <property type="nucleotide sequence ID" value="NZ_JAHDUW010000001.1"/>
</dbReference>
<sequence length="62" mass="7316">MFTAENTEGFSQKILDQMNAEVKEKMKKYDPKSKDYKKKLAEVEDEVFDDYCCNSFSPSMKF</sequence>
<protein>
    <submittedName>
        <fullName evidence="1">Uncharacterized protein</fullName>
    </submittedName>
</protein>
<comment type="caution">
    <text evidence="1">The sequence shown here is derived from an EMBL/GenBank/DDBJ whole genome shotgun (WGS) entry which is preliminary data.</text>
</comment>
<dbReference type="Proteomes" id="UP000294855">
    <property type="component" value="Unassembled WGS sequence"/>
</dbReference>
<dbReference type="EMBL" id="SNYS01000005">
    <property type="protein sequence ID" value="TDQ71057.1"/>
    <property type="molecule type" value="Genomic_DNA"/>
</dbReference>
<dbReference type="AlphaFoldDB" id="A0A484F8T4"/>
<accession>A0A484F8T4</accession>
<name>A0A484F8T4_9EURY</name>
<evidence type="ECO:0000313" key="1">
    <source>
        <dbReference type="EMBL" id="TDQ71057.1"/>
    </source>
</evidence>
<keyword evidence="2" id="KW-1185">Reference proteome</keyword>